<dbReference type="SMART" id="SM00577">
    <property type="entry name" value="CPDc"/>
    <property type="match status" value="1"/>
</dbReference>
<feature type="compositionally biased region" description="Basic and acidic residues" evidence="7">
    <location>
        <begin position="296"/>
        <end position="314"/>
    </location>
</feature>
<evidence type="ECO:0000256" key="4">
    <source>
        <dbReference type="ARBA" id="ARBA00047761"/>
    </source>
</evidence>
<dbReference type="STRING" id="51511.ENSCSAVP00000003477"/>
<dbReference type="SUPFAM" id="SSF56784">
    <property type="entry name" value="HAD-like"/>
    <property type="match status" value="1"/>
</dbReference>
<dbReference type="Gene3D" id="2.40.50.100">
    <property type="match status" value="1"/>
</dbReference>
<dbReference type="Pfam" id="PF03031">
    <property type="entry name" value="NIF"/>
    <property type="match status" value="1"/>
</dbReference>
<evidence type="ECO:0000313" key="10">
    <source>
        <dbReference type="Proteomes" id="UP000007875"/>
    </source>
</evidence>
<evidence type="ECO:0000313" key="9">
    <source>
        <dbReference type="Ensembl" id="ENSCSAVP00000003477.1"/>
    </source>
</evidence>
<comment type="subcellular location">
    <subcellularLocation>
        <location evidence="1 6">Nucleus</location>
    </subcellularLocation>
</comment>
<evidence type="ECO:0000256" key="5">
    <source>
        <dbReference type="ARBA" id="ARBA00048336"/>
    </source>
</evidence>
<reference evidence="9" key="3">
    <citation type="submission" date="2025-09" db="UniProtKB">
        <authorList>
            <consortium name="Ensembl"/>
        </authorList>
    </citation>
    <scope>IDENTIFICATION</scope>
</reference>
<dbReference type="InterPro" id="IPR011947">
    <property type="entry name" value="FCP1_euk"/>
</dbReference>
<evidence type="ECO:0000256" key="6">
    <source>
        <dbReference type="RuleBase" id="RU366066"/>
    </source>
</evidence>
<dbReference type="Gene3D" id="3.40.50.1000">
    <property type="entry name" value="HAD superfamily/HAD-like"/>
    <property type="match status" value="1"/>
</dbReference>
<dbReference type="InterPro" id="IPR004274">
    <property type="entry name" value="FCP1_dom"/>
</dbReference>
<reference evidence="10" key="1">
    <citation type="submission" date="2003-08" db="EMBL/GenBank/DDBJ databases">
        <authorList>
            <person name="Birren B."/>
            <person name="Nusbaum C."/>
            <person name="Abebe A."/>
            <person name="Abouelleil A."/>
            <person name="Adekoya E."/>
            <person name="Ait-zahra M."/>
            <person name="Allen N."/>
            <person name="Allen T."/>
            <person name="An P."/>
            <person name="Anderson M."/>
            <person name="Anderson S."/>
            <person name="Arachchi H."/>
            <person name="Armbruster J."/>
            <person name="Bachantsang P."/>
            <person name="Baldwin J."/>
            <person name="Barry A."/>
            <person name="Bayul T."/>
            <person name="Blitshsteyn B."/>
            <person name="Bloom T."/>
            <person name="Blye J."/>
            <person name="Boguslavskiy L."/>
            <person name="Borowsky M."/>
            <person name="Boukhgalter B."/>
            <person name="Brunache A."/>
            <person name="Butler J."/>
            <person name="Calixte N."/>
            <person name="Calvo S."/>
            <person name="Camarata J."/>
            <person name="Campo K."/>
            <person name="Chang J."/>
            <person name="Cheshatsang Y."/>
            <person name="Citroen M."/>
            <person name="Collymore A."/>
            <person name="Considine T."/>
            <person name="Cook A."/>
            <person name="Cooke P."/>
            <person name="Corum B."/>
            <person name="Cuomo C."/>
            <person name="David R."/>
            <person name="Dawoe T."/>
            <person name="Degray S."/>
            <person name="Dodge S."/>
            <person name="Dooley K."/>
            <person name="Dorje P."/>
            <person name="Dorjee K."/>
            <person name="Dorris L."/>
            <person name="Duffey N."/>
            <person name="Dupes A."/>
            <person name="Elkins T."/>
            <person name="Engels R."/>
            <person name="Erickson J."/>
            <person name="Farina A."/>
            <person name="Faro S."/>
            <person name="Ferreira P."/>
            <person name="Fischer H."/>
            <person name="Fitzgerald M."/>
            <person name="Foley K."/>
            <person name="Gage D."/>
            <person name="Galagan J."/>
            <person name="Gearin G."/>
            <person name="Gnerre S."/>
            <person name="Gnirke A."/>
            <person name="Goyette A."/>
            <person name="Graham J."/>
            <person name="Grandbois E."/>
            <person name="Gyaltsen K."/>
            <person name="Hafez N."/>
            <person name="Hagopian D."/>
            <person name="Hagos B."/>
            <person name="Hall J."/>
            <person name="Hatcher B."/>
            <person name="Heller A."/>
            <person name="Higgins H."/>
            <person name="Honan T."/>
            <person name="Horn A."/>
            <person name="Houde N."/>
            <person name="Hughes L."/>
            <person name="Hulme W."/>
            <person name="Husby E."/>
            <person name="Iliev I."/>
            <person name="Jaffe D."/>
            <person name="Jones C."/>
            <person name="Kamal M."/>
            <person name="Kamat A."/>
            <person name="Kamvysselis M."/>
            <person name="Karlsson E."/>
            <person name="Kells C."/>
            <person name="Kieu A."/>
            <person name="Kisner P."/>
            <person name="Kodira C."/>
            <person name="Kulbokas E."/>
            <person name="Labutti K."/>
            <person name="Lama D."/>
            <person name="Landers T."/>
            <person name="Leger J."/>
            <person name="Levine S."/>
            <person name="Lewis D."/>
            <person name="Lewis T."/>
            <person name="Lindblad-toh K."/>
            <person name="Liu X."/>
            <person name="Lokyitsang T."/>
            <person name="Lokyitsang Y."/>
            <person name="Lucien O."/>
            <person name="Lui A."/>
            <person name="Ma L.J."/>
            <person name="Mabbitt R."/>
            <person name="Macdonald J."/>
            <person name="Maclean C."/>
            <person name="Major J."/>
            <person name="Manning J."/>
            <person name="Marabella R."/>
            <person name="Maru K."/>
            <person name="Matthews C."/>
            <person name="Mauceli E."/>
            <person name="Mccarthy M."/>
            <person name="Mcdonough S."/>
            <person name="Mcghee T."/>
            <person name="Meldrim J."/>
            <person name="Meneus L."/>
            <person name="Mesirov J."/>
            <person name="Mihalev A."/>
            <person name="Mihova T."/>
            <person name="Mikkelsen T."/>
            <person name="Mlenga V."/>
            <person name="Moru K."/>
            <person name="Mozes J."/>
            <person name="Mulrain L."/>
            <person name="Munson G."/>
            <person name="Naylor J."/>
            <person name="Newes C."/>
            <person name="Nguyen C."/>
            <person name="Nguyen N."/>
            <person name="Nguyen T."/>
            <person name="Nicol R."/>
            <person name="Nielsen C."/>
            <person name="Nizzari M."/>
            <person name="Norbu C."/>
            <person name="Norbu N."/>
            <person name="O'donnell P."/>
            <person name="Okoawo O."/>
            <person name="O'leary S."/>
            <person name="Omotosho B."/>
            <person name="O'neill K."/>
            <person name="Osman S."/>
            <person name="Parker S."/>
            <person name="Perrin D."/>
            <person name="Phunkhang P."/>
            <person name="Piqani B."/>
            <person name="Purcell S."/>
            <person name="Rachupka T."/>
            <person name="Ramasamy U."/>
            <person name="Rameau R."/>
            <person name="Ray V."/>
            <person name="Raymond C."/>
            <person name="Retta R."/>
            <person name="Richardson S."/>
            <person name="Rise C."/>
            <person name="Rodriguez J."/>
            <person name="Rogers J."/>
            <person name="Rogov P."/>
            <person name="Rutman M."/>
            <person name="Schupbach R."/>
            <person name="Seaman C."/>
            <person name="Settipalli S."/>
            <person name="Sharpe T."/>
            <person name="Sheridan J."/>
            <person name="Sherpa N."/>
            <person name="Shi J."/>
            <person name="Smirnov S."/>
            <person name="Smith C."/>
            <person name="Sougnez C."/>
            <person name="Spencer B."/>
            <person name="Stalker J."/>
            <person name="Stange-thomann N."/>
            <person name="Stavropoulos S."/>
            <person name="Stetson K."/>
            <person name="Stone C."/>
            <person name="Stone S."/>
            <person name="Stubbs M."/>
            <person name="Talamas J."/>
            <person name="Tchuinga P."/>
            <person name="Tenzing P."/>
            <person name="Tesfaye S."/>
            <person name="Theodore J."/>
            <person name="Thoulutsang Y."/>
            <person name="Topham K."/>
            <person name="Towey S."/>
            <person name="Tsamla T."/>
            <person name="Tsomo N."/>
            <person name="Vallee D."/>
            <person name="Vassiliev H."/>
            <person name="Venkataraman V."/>
            <person name="Vinson J."/>
            <person name="Vo A."/>
            <person name="Wade C."/>
            <person name="Wang S."/>
            <person name="Wangchuk T."/>
            <person name="Wangdi T."/>
            <person name="Whittaker C."/>
            <person name="Wilkinson J."/>
            <person name="Wu Y."/>
            <person name="Wyman D."/>
            <person name="Yadav S."/>
            <person name="Yang S."/>
            <person name="Yang X."/>
            <person name="Yeager S."/>
            <person name="Yee E."/>
            <person name="Young G."/>
            <person name="Zainoun J."/>
            <person name="Zembeck L."/>
            <person name="Zimmer A."/>
            <person name="Zody M."/>
            <person name="Lander E."/>
        </authorList>
    </citation>
    <scope>NUCLEOTIDE SEQUENCE [LARGE SCALE GENOMIC DNA]</scope>
</reference>
<dbReference type="Gene3D" id="1.10.287.10">
    <property type="entry name" value="S15/NS1, RNA-binding"/>
    <property type="match status" value="1"/>
</dbReference>
<dbReference type="InterPro" id="IPR023214">
    <property type="entry name" value="HAD_sf"/>
</dbReference>
<dbReference type="GO" id="GO:0005634">
    <property type="term" value="C:nucleus"/>
    <property type="evidence" value="ECO:0007669"/>
    <property type="project" value="UniProtKB-SubCell"/>
</dbReference>
<evidence type="ECO:0000256" key="2">
    <source>
        <dbReference type="ARBA" id="ARBA00022801"/>
    </source>
</evidence>
<proteinExistence type="predicted"/>
<comment type="function">
    <text evidence="6">This promotes the activity of RNA polymerase II.</text>
</comment>
<dbReference type="NCBIfam" id="TIGR02250">
    <property type="entry name" value="FCP1_euk"/>
    <property type="match status" value="1"/>
</dbReference>
<dbReference type="InterPro" id="IPR036412">
    <property type="entry name" value="HAD-like_sf"/>
</dbReference>
<feature type="compositionally biased region" description="Basic and acidic residues" evidence="7">
    <location>
        <begin position="346"/>
        <end position="355"/>
    </location>
</feature>
<keyword evidence="3 6" id="KW-0539">Nucleus</keyword>
<dbReference type="InParanoid" id="H2YDS9"/>
<organism evidence="9 10">
    <name type="scientific">Ciona savignyi</name>
    <name type="common">Pacific transparent sea squirt</name>
    <dbReference type="NCBI Taxonomy" id="51511"/>
    <lineage>
        <taxon>Eukaryota</taxon>
        <taxon>Metazoa</taxon>
        <taxon>Chordata</taxon>
        <taxon>Tunicata</taxon>
        <taxon>Ascidiacea</taxon>
        <taxon>Phlebobranchia</taxon>
        <taxon>Cionidae</taxon>
        <taxon>Ciona</taxon>
    </lineage>
</organism>
<comment type="catalytic activity">
    <reaction evidence="5 6">
        <text>O-phospho-L-threonyl-[protein] + H2O = L-threonyl-[protein] + phosphate</text>
        <dbReference type="Rhea" id="RHEA:47004"/>
        <dbReference type="Rhea" id="RHEA-COMP:11060"/>
        <dbReference type="Rhea" id="RHEA-COMP:11605"/>
        <dbReference type="ChEBI" id="CHEBI:15377"/>
        <dbReference type="ChEBI" id="CHEBI:30013"/>
        <dbReference type="ChEBI" id="CHEBI:43474"/>
        <dbReference type="ChEBI" id="CHEBI:61977"/>
        <dbReference type="EC" id="3.1.3.16"/>
    </reaction>
</comment>
<keyword evidence="2 6" id="KW-0378">Hydrolase</keyword>
<evidence type="ECO:0000256" key="7">
    <source>
        <dbReference type="SAM" id="MobiDB-lite"/>
    </source>
</evidence>
<evidence type="ECO:0000256" key="1">
    <source>
        <dbReference type="ARBA" id="ARBA00004123"/>
    </source>
</evidence>
<dbReference type="eggNOG" id="KOG0323">
    <property type="taxonomic scope" value="Eukaryota"/>
</dbReference>
<dbReference type="InterPro" id="IPR039189">
    <property type="entry name" value="Fcp1"/>
</dbReference>
<dbReference type="PROSITE" id="PS50969">
    <property type="entry name" value="FCP1"/>
    <property type="match status" value="1"/>
</dbReference>
<dbReference type="EC" id="3.1.3.16" evidence="6"/>
<accession>H2YDS9</accession>
<dbReference type="PANTHER" id="PTHR23081:SF36">
    <property type="entry name" value="RNA POLYMERASE II SUBUNIT A C-TERMINAL DOMAIN PHOSPHATASE"/>
    <property type="match status" value="1"/>
</dbReference>
<protein>
    <recommendedName>
        <fullName evidence="6">RNA polymerase II subunit A C-terminal domain phosphatase</fullName>
        <ecNumber evidence="6">3.1.3.16</ecNumber>
    </recommendedName>
</protein>
<feature type="domain" description="FCP1 homology" evidence="8">
    <location>
        <begin position="140"/>
        <end position="306"/>
    </location>
</feature>
<dbReference type="GeneTree" id="ENSGT00390000015641"/>
<evidence type="ECO:0000256" key="3">
    <source>
        <dbReference type="ARBA" id="ARBA00023242"/>
    </source>
</evidence>
<feature type="region of interest" description="Disordered" evidence="7">
    <location>
        <begin position="293"/>
        <end position="409"/>
    </location>
</feature>
<dbReference type="Pfam" id="PF26077">
    <property type="entry name" value="BSH_Fcp1"/>
    <property type="match status" value="1"/>
</dbReference>
<dbReference type="HOGENOM" id="CLU_007683_1_0_1"/>
<dbReference type="CDD" id="cd07521">
    <property type="entry name" value="HAD_FCP1-like"/>
    <property type="match status" value="1"/>
</dbReference>
<dbReference type="GO" id="GO:0008420">
    <property type="term" value="F:RNA polymerase II CTD heptapeptide repeat phosphatase activity"/>
    <property type="evidence" value="ECO:0007669"/>
    <property type="project" value="UniProtKB-UniRule"/>
</dbReference>
<dbReference type="Proteomes" id="UP000007875">
    <property type="component" value="Unassembled WGS sequence"/>
</dbReference>
<dbReference type="Ensembl" id="ENSCSAVT00000003530.1">
    <property type="protein sequence ID" value="ENSCSAVP00000003477.1"/>
    <property type="gene ID" value="ENSCSAVG00000002066.1"/>
</dbReference>
<keyword evidence="10" id="KW-1185">Reference proteome</keyword>
<dbReference type="InterPro" id="IPR011053">
    <property type="entry name" value="Single_hybrid_motif"/>
</dbReference>
<name>H2YDS9_CIOSA</name>
<sequence length="409" mass="46447">METVTVPGNKPVRLLKWMVKPGDWVNYGTSLIVYRCIEDPSTGLKSKETELKSKKVGRVKKLVMEVGQVAKPGVEILVLDSCTHPVVMKDMCAECGVDLRLLKGRVNKQAQVSMVPNIPELKISEQQATELGEQDKARLHKLNKLVLLVDLDQTLIHTTQNQAFAHMCKDEEDFFTFQLHKNEPTLYTKLRPYCREFLLAISKCYELQVVTFGSRMYAHKIAEFIDPNKKYFANRILSRDECINPLRKSGNLRYLFPCGDSMVCIIDDRDDVWSGVPNLIMVRKYSYFPGSGDINSPDKMEAKKETDSRKDQVSPKEPATSCTTKQNATTPQAEAGDATNPRKRKSETDDNEKSAKMIKNSVTCDREPEENQNGNIGKSESVIMKDLEEEQKRENRNEEGKDKSNEQEG</sequence>
<feature type="compositionally biased region" description="Basic and acidic residues" evidence="7">
    <location>
        <begin position="383"/>
        <end position="409"/>
    </location>
</feature>
<dbReference type="AlphaFoldDB" id="H2YDS9"/>
<comment type="catalytic activity">
    <reaction evidence="4 6">
        <text>O-phospho-L-seryl-[protein] + H2O = L-seryl-[protein] + phosphate</text>
        <dbReference type="Rhea" id="RHEA:20629"/>
        <dbReference type="Rhea" id="RHEA-COMP:9863"/>
        <dbReference type="Rhea" id="RHEA-COMP:11604"/>
        <dbReference type="ChEBI" id="CHEBI:15377"/>
        <dbReference type="ChEBI" id="CHEBI:29999"/>
        <dbReference type="ChEBI" id="CHEBI:43474"/>
        <dbReference type="ChEBI" id="CHEBI:83421"/>
        <dbReference type="EC" id="3.1.3.16"/>
    </reaction>
</comment>
<dbReference type="PANTHER" id="PTHR23081">
    <property type="entry name" value="RNA POLYMERASE II CTD PHOSPHATASE"/>
    <property type="match status" value="1"/>
</dbReference>
<dbReference type="SUPFAM" id="SSF51230">
    <property type="entry name" value="Single hybrid motif"/>
    <property type="match status" value="1"/>
</dbReference>
<evidence type="ECO:0000259" key="8">
    <source>
        <dbReference type="PROSITE" id="PS50969"/>
    </source>
</evidence>
<reference evidence="9" key="2">
    <citation type="submission" date="2025-08" db="UniProtKB">
        <authorList>
            <consortium name="Ensembl"/>
        </authorList>
    </citation>
    <scope>IDENTIFICATION</scope>
</reference>
<dbReference type="InterPro" id="IPR058785">
    <property type="entry name" value="BSH_FCP1"/>
</dbReference>
<feature type="compositionally biased region" description="Polar residues" evidence="7">
    <location>
        <begin position="320"/>
        <end position="332"/>
    </location>
</feature>